<dbReference type="InterPro" id="IPR002569">
    <property type="entry name" value="Met_Sox_Rdtase_MsrA_dom"/>
</dbReference>
<evidence type="ECO:0000256" key="6">
    <source>
        <dbReference type="SAM" id="SignalP"/>
    </source>
</evidence>
<keyword evidence="6" id="KW-0732">Signal</keyword>
<dbReference type="Gene3D" id="3.30.1060.10">
    <property type="entry name" value="Peptide methionine sulphoxide reductase MsrA"/>
    <property type="match status" value="1"/>
</dbReference>
<gene>
    <name evidence="8" type="primary">msrA_3</name>
    <name evidence="5" type="synonym">msrA</name>
    <name evidence="8" type="ORF">NCTC13315_02573</name>
</gene>
<dbReference type="GO" id="GO:0005737">
    <property type="term" value="C:cytoplasm"/>
    <property type="evidence" value="ECO:0007669"/>
    <property type="project" value="TreeGrafter"/>
</dbReference>
<dbReference type="GO" id="GO:0008113">
    <property type="term" value="F:peptide-methionine (S)-S-oxide reductase activity"/>
    <property type="evidence" value="ECO:0007669"/>
    <property type="project" value="UniProtKB-UniRule"/>
</dbReference>
<evidence type="ECO:0000313" key="8">
    <source>
        <dbReference type="EMBL" id="STX30012.1"/>
    </source>
</evidence>
<dbReference type="Proteomes" id="UP000254968">
    <property type="component" value="Unassembled WGS sequence"/>
</dbReference>
<dbReference type="HAMAP" id="MF_01401">
    <property type="entry name" value="MsrA"/>
    <property type="match status" value="1"/>
</dbReference>
<dbReference type="NCBIfam" id="TIGR00401">
    <property type="entry name" value="msrA"/>
    <property type="match status" value="1"/>
</dbReference>
<dbReference type="PANTHER" id="PTHR42799">
    <property type="entry name" value="MITOCHONDRIAL PEPTIDE METHIONINE SULFOXIDE REDUCTASE"/>
    <property type="match status" value="1"/>
</dbReference>
<dbReference type="InterPro" id="IPR050162">
    <property type="entry name" value="MsrA_MetSO_reductase"/>
</dbReference>
<dbReference type="RefSeq" id="WP_115303739.1">
    <property type="nucleotide sequence ID" value="NZ_CAAAHO010000005.1"/>
</dbReference>
<evidence type="ECO:0000256" key="5">
    <source>
        <dbReference type="HAMAP-Rule" id="MF_01401"/>
    </source>
</evidence>
<dbReference type="AlphaFoldDB" id="A0A378I591"/>
<comment type="similarity">
    <text evidence="1 5">Belongs to the MsrA Met sulfoxide reductase family.</text>
</comment>
<protein>
    <recommendedName>
        <fullName evidence="5">Peptide methionine sulfoxide reductase MsrA</fullName>
        <shortName evidence="5">Protein-methionine-S-oxide reductase</shortName>
        <ecNumber evidence="5">1.8.4.11</ecNumber>
    </recommendedName>
    <alternativeName>
        <fullName evidence="5">Peptide-methionine (S)-S-oxide reductase</fullName>
        <shortName evidence="5">Peptide Met(O) reductase</shortName>
    </alternativeName>
</protein>
<accession>A0A378I591</accession>
<evidence type="ECO:0000313" key="9">
    <source>
        <dbReference type="Proteomes" id="UP000254968"/>
    </source>
</evidence>
<comment type="function">
    <text evidence="5">Has an important function as a repair enzyme for proteins that have been inactivated by oxidation. Catalyzes the reversible oxidation-reduction of methionine sulfoxide in proteins to methionine.</text>
</comment>
<comment type="catalytic activity">
    <reaction evidence="3 5">
        <text>L-methionyl-[protein] + [thioredoxin]-disulfide + H2O = L-methionyl-(S)-S-oxide-[protein] + [thioredoxin]-dithiol</text>
        <dbReference type="Rhea" id="RHEA:14217"/>
        <dbReference type="Rhea" id="RHEA-COMP:10698"/>
        <dbReference type="Rhea" id="RHEA-COMP:10700"/>
        <dbReference type="Rhea" id="RHEA-COMP:12313"/>
        <dbReference type="Rhea" id="RHEA-COMP:12315"/>
        <dbReference type="ChEBI" id="CHEBI:15377"/>
        <dbReference type="ChEBI" id="CHEBI:16044"/>
        <dbReference type="ChEBI" id="CHEBI:29950"/>
        <dbReference type="ChEBI" id="CHEBI:44120"/>
        <dbReference type="ChEBI" id="CHEBI:50058"/>
        <dbReference type="EC" id="1.8.4.11"/>
    </reaction>
</comment>
<organism evidence="8 9">
    <name type="scientific">Legionella beliardensis</name>
    <dbReference type="NCBI Taxonomy" id="91822"/>
    <lineage>
        <taxon>Bacteria</taxon>
        <taxon>Pseudomonadati</taxon>
        <taxon>Pseudomonadota</taxon>
        <taxon>Gammaproteobacteria</taxon>
        <taxon>Legionellales</taxon>
        <taxon>Legionellaceae</taxon>
        <taxon>Legionella</taxon>
    </lineage>
</organism>
<dbReference type="OrthoDB" id="4174719at2"/>
<feature type="chain" id="PRO_5016656626" description="Peptide methionine sulfoxide reductase MsrA" evidence="6">
    <location>
        <begin position="18"/>
        <end position="187"/>
    </location>
</feature>
<dbReference type="EMBL" id="UGNV01000001">
    <property type="protein sequence ID" value="STX30012.1"/>
    <property type="molecule type" value="Genomic_DNA"/>
</dbReference>
<dbReference type="Pfam" id="PF01625">
    <property type="entry name" value="PMSR"/>
    <property type="match status" value="1"/>
</dbReference>
<evidence type="ECO:0000256" key="1">
    <source>
        <dbReference type="ARBA" id="ARBA00005591"/>
    </source>
</evidence>
<feature type="domain" description="Peptide methionine sulphoxide reductase MsrA" evidence="7">
    <location>
        <begin position="21"/>
        <end position="169"/>
    </location>
</feature>
<dbReference type="InterPro" id="IPR036509">
    <property type="entry name" value="Met_Sox_Rdtase_MsrA_sf"/>
</dbReference>
<evidence type="ECO:0000259" key="7">
    <source>
        <dbReference type="Pfam" id="PF01625"/>
    </source>
</evidence>
<name>A0A378I591_9GAMM</name>
<dbReference type="SUPFAM" id="SSF55068">
    <property type="entry name" value="Peptide methionine sulfoxide reductase"/>
    <property type="match status" value="1"/>
</dbReference>
<evidence type="ECO:0000256" key="2">
    <source>
        <dbReference type="ARBA" id="ARBA00023002"/>
    </source>
</evidence>
<keyword evidence="2 5" id="KW-0560">Oxidoreductase</keyword>
<feature type="signal peptide" evidence="6">
    <location>
        <begin position="1"/>
        <end position="17"/>
    </location>
</feature>
<dbReference type="GO" id="GO:0034599">
    <property type="term" value="P:cellular response to oxidative stress"/>
    <property type="evidence" value="ECO:0007669"/>
    <property type="project" value="TreeGrafter"/>
</dbReference>
<evidence type="ECO:0000256" key="3">
    <source>
        <dbReference type="ARBA" id="ARBA00047806"/>
    </source>
</evidence>
<keyword evidence="9" id="KW-1185">Reference proteome</keyword>
<dbReference type="EC" id="1.8.4.11" evidence="5"/>
<dbReference type="PANTHER" id="PTHR42799:SF2">
    <property type="entry name" value="MITOCHONDRIAL PEPTIDE METHIONINE SULFOXIDE REDUCTASE"/>
    <property type="match status" value="1"/>
</dbReference>
<evidence type="ECO:0000256" key="4">
    <source>
        <dbReference type="ARBA" id="ARBA00048782"/>
    </source>
</evidence>
<sequence>MRLVLLLLIINSNPLFAKTAEAIFAGGCFWCMEADFEKLDGVLETISGYDGGTTPNPTYASVASGKTNYTESVRIIYDPRKLTYQQLVDYFWHHIDPTVKEAQFCDQGHHYRTAIFYLNEEQKNIALASKQRLQKKFPIIYTEIIPSTQFYAAEEYHQNYYKNNPLRYKFYRYRCGRDQRINEVWKE</sequence>
<feature type="active site" evidence="5">
    <location>
        <position position="28"/>
    </location>
</feature>
<comment type="catalytic activity">
    <reaction evidence="4 5">
        <text>[thioredoxin]-disulfide + L-methionine + H2O = L-methionine (S)-S-oxide + [thioredoxin]-dithiol</text>
        <dbReference type="Rhea" id="RHEA:19993"/>
        <dbReference type="Rhea" id="RHEA-COMP:10698"/>
        <dbReference type="Rhea" id="RHEA-COMP:10700"/>
        <dbReference type="ChEBI" id="CHEBI:15377"/>
        <dbReference type="ChEBI" id="CHEBI:29950"/>
        <dbReference type="ChEBI" id="CHEBI:50058"/>
        <dbReference type="ChEBI" id="CHEBI:57844"/>
        <dbReference type="ChEBI" id="CHEBI:58772"/>
        <dbReference type="EC" id="1.8.4.11"/>
    </reaction>
</comment>
<proteinExistence type="inferred from homology"/>
<reference evidence="8 9" key="1">
    <citation type="submission" date="2018-06" db="EMBL/GenBank/DDBJ databases">
        <authorList>
            <consortium name="Pathogen Informatics"/>
            <person name="Doyle S."/>
        </authorList>
    </citation>
    <scope>NUCLEOTIDE SEQUENCE [LARGE SCALE GENOMIC DNA]</scope>
    <source>
        <strain evidence="8 9">NCTC13315</strain>
    </source>
</reference>
<dbReference type="GO" id="GO:0033744">
    <property type="term" value="F:L-methionine:thioredoxin-disulfide S-oxidoreductase activity"/>
    <property type="evidence" value="ECO:0007669"/>
    <property type="project" value="RHEA"/>
</dbReference>